<reference evidence="1" key="1">
    <citation type="submission" date="2020-10" db="EMBL/GenBank/DDBJ databases">
        <authorList>
            <person name="Gilroy R."/>
        </authorList>
    </citation>
    <scope>NUCLEOTIDE SEQUENCE</scope>
    <source>
        <strain evidence="1">ChiGjej3B3-7149</strain>
    </source>
</reference>
<name>A0A9D1DKZ9_9FIRM</name>
<gene>
    <name evidence="1" type="ORF">IAD36_04245</name>
</gene>
<sequence length="162" mass="18155">MDNEVMELIDELYSMVSEAWGVPLGNDKCIVERDKVLNMIEDIKAQLPVELSEAKRLVSARDEFIGNAKREAESIRRAAEEKARALVEEQEIVRIARARSSELVANAESKSKELRRVASDYVDDILRRSEESLAAALSQVRGSRGQFRAAAGVQEQQPAQQK</sequence>
<dbReference type="AlphaFoldDB" id="A0A9D1DKZ9"/>
<reference evidence="1" key="2">
    <citation type="journal article" date="2021" name="PeerJ">
        <title>Extensive microbial diversity within the chicken gut microbiome revealed by metagenomics and culture.</title>
        <authorList>
            <person name="Gilroy R."/>
            <person name="Ravi A."/>
            <person name="Getino M."/>
            <person name="Pursley I."/>
            <person name="Horton D.L."/>
            <person name="Alikhan N.F."/>
            <person name="Baker D."/>
            <person name="Gharbi K."/>
            <person name="Hall N."/>
            <person name="Watson M."/>
            <person name="Adriaenssens E.M."/>
            <person name="Foster-Nyarko E."/>
            <person name="Jarju S."/>
            <person name="Secka A."/>
            <person name="Antonio M."/>
            <person name="Oren A."/>
            <person name="Chaudhuri R.R."/>
            <person name="La Ragione R."/>
            <person name="Hildebrand F."/>
            <person name="Pallen M.J."/>
        </authorList>
    </citation>
    <scope>NUCLEOTIDE SEQUENCE</scope>
    <source>
        <strain evidence="1">ChiGjej3B3-7149</strain>
    </source>
</reference>
<organism evidence="1 2">
    <name type="scientific">Candidatus Scatomorpha intestinigallinarum</name>
    <dbReference type="NCBI Taxonomy" id="2840923"/>
    <lineage>
        <taxon>Bacteria</taxon>
        <taxon>Bacillati</taxon>
        <taxon>Bacillota</taxon>
        <taxon>Clostridia</taxon>
        <taxon>Eubacteriales</taxon>
        <taxon>Candidatus Scatomorpha</taxon>
    </lineage>
</organism>
<dbReference type="Proteomes" id="UP000824238">
    <property type="component" value="Unassembled WGS sequence"/>
</dbReference>
<proteinExistence type="predicted"/>
<protein>
    <recommendedName>
        <fullName evidence="3">ATPase</fullName>
    </recommendedName>
</protein>
<evidence type="ECO:0000313" key="1">
    <source>
        <dbReference type="EMBL" id="HIR54800.1"/>
    </source>
</evidence>
<accession>A0A9D1DKZ9</accession>
<evidence type="ECO:0000313" key="2">
    <source>
        <dbReference type="Proteomes" id="UP000824238"/>
    </source>
</evidence>
<comment type="caution">
    <text evidence="1">The sequence shown here is derived from an EMBL/GenBank/DDBJ whole genome shotgun (WGS) entry which is preliminary data.</text>
</comment>
<evidence type="ECO:0008006" key="3">
    <source>
        <dbReference type="Google" id="ProtNLM"/>
    </source>
</evidence>
<dbReference type="EMBL" id="DVHH01000106">
    <property type="protein sequence ID" value="HIR54800.1"/>
    <property type="molecule type" value="Genomic_DNA"/>
</dbReference>